<dbReference type="AlphaFoldDB" id="A0A450V239"/>
<gene>
    <name evidence="2" type="ORF">BECKH772A_GA0070896_101465</name>
</gene>
<evidence type="ECO:0000256" key="1">
    <source>
        <dbReference type="SAM" id="MobiDB-lite"/>
    </source>
</evidence>
<feature type="region of interest" description="Disordered" evidence="1">
    <location>
        <begin position="1"/>
        <end position="20"/>
    </location>
</feature>
<sequence>MGHGRPWGGRSESRSAGPGNRLPLVAFLGFVGHGRPWGGRSESRSAGPGNRLPLVAFLGSVGHGRPWDGRSWGGRSESRSAGPGNRLPLVAFLGSVGHGRPWDGRSWGGRSGSRSAGPGNRLPLGAFDAPRLLPISSPRASGSGRHPWGRHAAAVFHRAFAVRLASWPISSRRTYASGCRAAVIFDWAFSDGPWLLPVLSRRACDSERCARC</sequence>
<dbReference type="EMBL" id="CAADFG010000146">
    <property type="protein sequence ID" value="VFJ98746.1"/>
    <property type="molecule type" value="Genomic_DNA"/>
</dbReference>
<evidence type="ECO:0000313" key="2">
    <source>
        <dbReference type="EMBL" id="VFJ98746.1"/>
    </source>
</evidence>
<name>A0A450V239_9GAMM</name>
<reference evidence="2" key="1">
    <citation type="submission" date="2019-02" db="EMBL/GenBank/DDBJ databases">
        <authorList>
            <person name="Gruber-Vodicka R. H."/>
            <person name="Seah K. B. B."/>
        </authorList>
    </citation>
    <scope>NUCLEOTIDE SEQUENCE</scope>
    <source>
        <strain evidence="2">BECK_SA2B15</strain>
    </source>
</reference>
<protein>
    <submittedName>
        <fullName evidence="2">Uncharacterized protein</fullName>
    </submittedName>
</protein>
<accession>A0A450V239</accession>
<organism evidence="2">
    <name type="scientific">Candidatus Kentrum eta</name>
    <dbReference type="NCBI Taxonomy" id="2126337"/>
    <lineage>
        <taxon>Bacteria</taxon>
        <taxon>Pseudomonadati</taxon>
        <taxon>Pseudomonadota</taxon>
        <taxon>Gammaproteobacteria</taxon>
        <taxon>Candidatus Kentrum</taxon>
    </lineage>
</organism>
<proteinExistence type="predicted"/>